<dbReference type="AlphaFoldDB" id="A0A7C1FDG8"/>
<organism evidence="2">
    <name type="scientific">Ammonifex degensii</name>
    <dbReference type="NCBI Taxonomy" id="42838"/>
    <lineage>
        <taxon>Bacteria</taxon>
        <taxon>Bacillati</taxon>
        <taxon>Bacillota</taxon>
        <taxon>Clostridia</taxon>
        <taxon>Thermoanaerobacterales</taxon>
        <taxon>Thermoanaerobacteraceae</taxon>
        <taxon>Ammonifex</taxon>
    </lineage>
</organism>
<gene>
    <name evidence="2" type="ORF">ENQ35_03100</name>
</gene>
<evidence type="ECO:0000313" key="2">
    <source>
        <dbReference type="EMBL" id="HDW51708.1"/>
    </source>
</evidence>
<dbReference type="EMBL" id="DSMV01000188">
    <property type="protein sequence ID" value="HDW51708.1"/>
    <property type="molecule type" value="Genomic_DNA"/>
</dbReference>
<comment type="caution">
    <text evidence="2">The sequence shown here is derived from an EMBL/GenBank/DDBJ whole genome shotgun (WGS) entry which is preliminary data.</text>
</comment>
<evidence type="ECO:0000259" key="1">
    <source>
        <dbReference type="Pfam" id="PF13751"/>
    </source>
</evidence>
<accession>A0A7C1FDG8</accession>
<protein>
    <recommendedName>
        <fullName evidence="1">Transposase DDE domain-containing protein</fullName>
    </recommendedName>
</protein>
<dbReference type="Pfam" id="PF13751">
    <property type="entry name" value="DDE_Tnp_1_6"/>
    <property type="match status" value="1"/>
</dbReference>
<proteinExistence type="predicted"/>
<feature type="domain" description="Transposase DDE" evidence="1">
    <location>
        <begin position="118"/>
        <end position="177"/>
    </location>
</feature>
<sequence>MNNQKEYIKQLGQTISKFLEPIRGIPFPVAIKALTGFKVLTFDISHDPNKRLLKQLSMAAQLAGQKAFQEGIFTARPNEAGSHIEPLVVESLRYVGLKADKPISNLQPYQCSLLGYVKRHLEKESTRNSLRQRSYWPETLFVEMKGPRGLSQATLRGNAKVHIQALLGLAVHNIRQLV</sequence>
<reference evidence="2" key="1">
    <citation type="journal article" date="2020" name="mSystems">
        <title>Genome- and Community-Level Interaction Insights into Carbon Utilization and Element Cycling Functions of Hydrothermarchaeota in Hydrothermal Sediment.</title>
        <authorList>
            <person name="Zhou Z."/>
            <person name="Liu Y."/>
            <person name="Xu W."/>
            <person name="Pan J."/>
            <person name="Luo Z.H."/>
            <person name="Li M."/>
        </authorList>
    </citation>
    <scope>NUCLEOTIDE SEQUENCE [LARGE SCALE GENOMIC DNA]</scope>
    <source>
        <strain evidence="2">SpSt-301</strain>
    </source>
</reference>
<name>A0A7C1FDG8_9THEO</name>
<dbReference type="InterPro" id="IPR025668">
    <property type="entry name" value="Tnp_DDE_dom"/>
</dbReference>